<name>A0A444PUD2_9MICO</name>
<dbReference type="EMBL" id="RZNB01000002">
    <property type="protein sequence ID" value="RWZ51484.1"/>
    <property type="molecule type" value="Genomic_DNA"/>
</dbReference>
<proteinExistence type="predicted"/>
<feature type="transmembrane region" description="Helical" evidence="5">
    <location>
        <begin position="692"/>
        <end position="717"/>
    </location>
</feature>
<dbReference type="AlphaFoldDB" id="A0A444PUD2"/>
<evidence type="ECO:0000256" key="1">
    <source>
        <dbReference type="ARBA" id="ARBA00004141"/>
    </source>
</evidence>
<accession>A0A444PUD2</accession>
<dbReference type="Pfam" id="PF12698">
    <property type="entry name" value="ABC2_membrane_3"/>
    <property type="match status" value="1"/>
</dbReference>
<keyword evidence="3 5" id="KW-1133">Transmembrane helix</keyword>
<evidence type="ECO:0000256" key="4">
    <source>
        <dbReference type="ARBA" id="ARBA00023136"/>
    </source>
</evidence>
<dbReference type="InterPro" id="IPR017500">
    <property type="entry name" value="Phage_infect_YhgE_N"/>
</dbReference>
<feature type="transmembrane region" description="Helical" evidence="5">
    <location>
        <begin position="611"/>
        <end position="634"/>
    </location>
</feature>
<dbReference type="OrthoDB" id="9811483at2"/>
<evidence type="ECO:0000313" key="8">
    <source>
        <dbReference type="Proteomes" id="UP000288547"/>
    </source>
</evidence>
<comment type="caution">
    <text evidence="7">The sequence shown here is derived from an EMBL/GenBank/DDBJ whole genome shotgun (WGS) entry which is preliminary data.</text>
</comment>
<dbReference type="NCBIfam" id="TIGR03061">
    <property type="entry name" value="pip_yhgE_Nterm"/>
    <property type="match status" value="1"/>
</dbReference>
<sequence length="735" mass="73176">MSTASPHKPTLRERLLGSRRLFVVLFGIAIIPLIYAGALIWSNEDPTHNLDAVPAAIVDLDTGATPNTDDAKPIDLGRDLADELLSNDESTNFDWREESADEATADLAAGDVLVVLTVPEDFSSAAVSPAADDSADARAARLSIETNDGANVVVGSVATSVGTAVTETLSSQVSAEYLENVYLGFSEIHDRVADASDGADELAAGAADASNGAGDLVVGLSDLTSGAVDLSDGASTLAAGATSAEDGAQRLSSGLSDLEDATSALPGKTAPLDTGSDAVAGGAHDVAVGASELASKAALAATSAETIATGAADLPRATQQLESGTSAVSSGLSALIDDYAGLTDAERLVALQRLAATASALDSGAQTLTEKSAQLAGGTAALVGTPAKPGLTALAAGADTLVSGAADVDSGAGELAAGVDTLVGDLDSLVTAVSDAATGASTLADGTAQVSAGAAALASGGATLADGASSASDGARQLDDGLASLRSGSTDLSDGLSSGVDDIPDYSESDASRVSEVASAPVRLNAERVNEVPAYGWGLAPYFMSLALWVGALAFYLMMKPLRESLVASGRPAWFVALGSFVPGAVMGVVQSALMVTIVHLALGIEAASLGGLYAIAALASVTFVAMNQALVSLLGAPGRFIGLMLVVLQLSSAGGTYPIQTAATFFQTLHGWFPLTYAVESFRSLIAGGEIGIAPGIGVMSVWLLGSLLVTTVAAARARRDHTPTGVSARAASA</sequence>
<dbReference type="GO" id="GO:0140359">
    <property type="term" value="F:ABC-type transporter activity"/>
    <property type="evidence" value="ECO:0007669"/>
    <property type="project" value="InterPro"/>
</dbReference>
<dbReference type="InterPro" id="IPR051328">
    <property type="entry name" value="T7SS_ABC-Transporter"/>
</dbReference>
<evidence type="ECO:0000259" key="6">
    <source>
        <dbReference type="Pfam" id="PF12698"/>
    </source>
</evidence>
<dbReference type="Gene3D" id="3.40.1710.10">
    <property type="entry name" value="abc type-2 transporter like domain"/>
    <property type="match status" value="1"/>
</dbReference>
<dbReference type="RefSeq" id="WP_128494200.1">
    <property type="nucleotide sequence ID" value="NZ_RZNB01000002.1"/>
</dbReference>
<feature type="transmembrane region" description="Helical" evidence="5">
    <location>
        <begin position="578"/>
        <end position="605"/>
    </location>
</feature>
<dbReference type="GO" id="GO:0016020">
    <property type="term" value="C:membrane"/>
    <property type="evidence" value="ECO:0007669"/>
    <property type="project" value="UniProtKB-SubCell"/>
</dbReference>
<organism evidence="7 8">
    <name type="scientific">Labedella phragmitis</name>
    <dbReference type="NCBI Taxonomy" id="2498849"/>
    <lineage>
        <taxon>Bacteria</taxon>
        <taxon>Bacillati</taxon>
        <taxon>Actinomycetota</taxon>
        <taxon>Actinomycetes</taxon>
        <taxon>Micrococcales</taxon>
        <taxon>Microbacteriaceae</taxon>
        <taxon>Labedella</taxon>
    </lineage>
</organism>
<dbReference type="InterPro" id="IPR017501">
    <property type="entry name" value="Phage_infect_YhgE_C"/>
</dbReference>
<feature type="transmembrane region" description="Helical" evidence="5">
    <location>
        <begin position="21"/>
        <end position="41"/>
    </location>
</feature>
<dbReference type="InterPro" id="IPR013525">
    <property type="entry name" value="ABC2_TM"/>
</dbReference>
<gene>
    <name evidence="7" type="ORF">ELQ90_05040</name>
</gene>
<feature type="domain" description="ABC-2 type transporter transmembrane" evidence="6">
    <location>
        <begin position="529"/>
        <end position="711"/>
    </location>
</feature>
<keyword evidence="4 5" id="KW-0472">Membrane</keyword>
<evidence type="ECO:0000256" key="2">
    <source>
        <dbReference type="ARBA" id="ARBA00022692"/>
    </source>
</evidence>
<dbReference type="PANTHER" id="PTHR43077:SF5">
    <property type="entry name" value="PHAGE INFECTION PROTEIN"/>
    <property type="match status" value="1"/>
</dbReference>
<dbReference type="Proteomes" id="UP000288547">
    <property type="component" value="Unassembled WGS sequence"/>
</dbReference>
<evidence type="ECO:0000313" key="7">
    <source>
        <dbReference type="EMBL" id="RWZ51484.1"/>
    </source>
</evidence>
<evidence type="ECO:0000256" key="5">
    <source>
        <dbReference type="SAM" id="Phobius"/>
    </source>
</evidence>
<reference evidence="7 8" key="1">
    <citation type="submission" date="2018-12" db="EMBL/GenBank/DDBJ databases">
        <authorList>
            <person name="Li F."/>
        </authorList>
    </citation>
    <scope>NUCLEOTIDE SEQUENCE [LARGE SCALE GENOMIC DNA]</scope>
    <source>
        <strain evidence="7 8">11W25H-1</strain>
    </source>
</reference>
<feature type="transmembrane region" description="Helical" evidence="5">
    <location>
        <begin position="641"/>
        <end position="660"/>
    </location>
</feature>
<dbReference type="PANTHER" id="PTHR43077">
    <property type="entry name" value="TRANSPORT PERMEASE YVFS-RELATED"/>
    <property type="match status" value="1"/>
</dbReference>
<comment type="subcellular location">
    <subcellularLocation>
        <location evidence="1">Membrane</location>
        <topology evidence="1">Multi-pass membrane protein</topology>
    </subcellularLocation>
</comment>
<keyword evidence="2 5" id="KW-0812">Transmembrane</keyword>
<feature type="transmembrane region" description="Helical" evidence="5">
    <location>
        <begin position="534"/>
        <end position="557"/>
    </location>
</feature>
<keyword evidence="8" id="KW-1185">Reference proteome</keyword>
<dbReference type="NCBIfam" id="TIGR03062">
    <property type="entry name" value="pip_yhgE_Cterm"/>
    <property type="match status" value="1"/>
</dbReference>
<protein>
    <submittedName>
        <fullName evidence="7">YhgE/Pip domain-containing protein</fullName>
    </submittedName>
</protein>
<evidence type="ECO:0000256" key="3">
    <source>
        <dbReference type="ARBA" id="ARBA00022989"/>
    </source>
</evidence>